<sequence>MPSGGGVSFPPLTPVVKWVLIVLGGIFLVQWILGLAAPEVEYVLVEWLGLNHGMWFDAPPYFPVWQLLTYGLLHGGFTHVLWNCLILYFFGTMVEGTVGSRRFAWFLAAGTIAGGVASVLLMEIVGATIPTIGASGAAVAATLAAATFHPRATMIFIFIPLPLWVFAVIVVARDFFPAVQILAGQGMPMVDHFAHIGGALFGFLAVRKNFIWVDWGGRVELALKRRRERALADDEQELDELLARVGREGIQSLSPRERDFLKRMSERKSKGGR</sequence>
<dbReference type="EMBL" id="CP036290">
    <property type="protein sequence ID" value="QDU84754.1"/>
    <property type="molecule type" value="Genomic_DNA"/>
</dbReference>
<proteinExistence type="predicted"/>
<evidence type="ECO:0000256" key="2">
    <source>
        <dbReference type="ARBA" id="ARBA00022692"/>
    </source>
</evidence>
<evidence type="ECO:0000256" key="5">
    <source>
        <dbReference type="SAM" id="Phobius"/>
    </source>
</evidence>
<evidence type="ECO:0000259" key="6">
    <source>
        <dbReference type="Pfam" id="PF01694"/>
    </source>
</evidence>
<dbReference type="Pfam" id="PF01694">
    <property type="entry name" value="Rhomboid"/>
    <property type="match status" value="1"/>
</dbReference>
<feature type="transmembrane region" description="Helical" evidence="5">
    <location>
        <begin position="18"/>
        <end position="37"/>
    </location>
</feature>
<feature type="transmembrane region" description="Helical" evidence="5">
    <location>
        <begin position="127"/>
        <end position="148"/>
    </location>
</feature>
<dbReference type="InterPro" id="IPR022764">
    <property type="entry name" value="Peptidase_S54_rhomboid_dom"/>
</dbReference>
<keyword evidence="3 5" id="KW-1133">Transmembrane helix</keyword>
<dbReference type="InterPro" id="IPR035952">
    <property type="entry name" value="Rhomboid-like_sf"/>
</dbReference>
<organism evidence="8 9">
    <name type="scientific">Rohdeia mirabilis</name>
    <dbReference type="NCBI Taxonomy" id="2528008"/>
    <lineage>
        <taxon>Bacteria</taxon>
        <taxon>Pseudomonadati</taxon>
        <taxon>Planctomycetota</taxon>
        <taxon>Planctomycetia</taxon>
        <taxon>Planctomycetia incertae sedis</taxon>
        <taxon>Rohdeia</taxon>
    </lineage>
</organism>
<feature type="transmembrane region" description="Helical" evidence="5">
    <location>
        <begin position="196"/>
        <end position="217"/>
    </location>
</feature>
<accession>A0A518CZU6</accession>
<evidence type="ECO:0000256" key="3">
    <source>
        <dbReference type="ARBA" id="ARBA00022989"/>
    </source>
</evidence>
<keyword evidence="9" id="KW-1185">Reference proteome</keyword>
<dbReference type="PANTHER" id="PTHR43066:SF11">
    <property type="entry name" value="PEPTIDASE S54 RHOMBOID DOMAIN-CONTAINING PROTEIN"/>
    <property type="match status" value="1"/>
</dbReference>
<protein>
    <submittedName>
        <fullName evidence="8">Rhomboid family protein</fullName>
    </submittedName>
</protein>
<dbReference type="Gene3D" id="1.20.1540.10">
    <property type="entry name" value="Rhomboid-like"/>
    <property type="match status" value="1"/>
</dbReference>
<dbReference type="GO" id="GO:0016020">
    <property type="term" value="C:membrane"/>
    <property type="evidence" value="ECO:0007669"/>
    <property type="project" value="UniProtKB-SubCell"/>
</dbReference>
<keyword evidence="2 5" id="KW-0812">Transmembrane</keyword>
<evidence type="ECO:0000256" key="4">
    <source>
        <dbReference type="ARBA" id="ARBA00023136"/>
    </source>
</evidence>
<evidence type="ECO:0000313" key="8">
    <source>
        <dbReference type="EMBL" id="QDU84754.1"/>
    </source>
</evidence>
<feature type="domain" description="Peptidase S54 rhomboid" evidence="6">
    <location>
        <begin position="64"/>
        <end position="205"/>
    </location>
</feature>
<dbReference type="GO" id="GO:0004252">
    <property type="term" value="F:serine-type endopeptidase activity"/>
    <property type="evidence" value="ECO:0007669"/>
    <property type="project" value="InterPro"/>
</dbReference>
<feature type="transmembrane region" description="Helical" evidence="5">
    <location>
        <begin position="155"/>
        <end position="176"/>
    </location>
</feature>
<feature type="transmembrane region" description="Helical" evidence="5">
    <location>
        <begin position="103"/>
        <end position="121"/>
    </location>
</feature>
<dbReference type="SUPFAM" id="SSF144091">
    <property type="entry name" value="Rhomboid-like"/>
    <property type="match status" value="1"/>
</dbReference>
<dbReference type="InterPro" id="IPR046483">
    <property type="entry name" value="DUF6576"/>
</dbReference>
<dbReference type="AlphaFoldDB" id="A0A518CZU6"/>
<keyword evidence="4 5" id="KW-0472">Membrane</keyword>
<name>A0A518CZU6_9BACT</name>
<evidence type="ECO:0000259" key="7">
    <source>
        <dbReference type="Pfam" id="PF20216"/>
    </source>
</evidence>
<evidence type="ECO:0000256" key="1">
    <source>
        <dbReference type="ARBA" id="ARBA00004141"/>
    </source>
</evidence>
<dbReference type="PANTHER" id="PTHR43066">
    <property type="entry name" value="RHOMBOID-RELATED PROTEIN"/>
    <property type="match status" value="1"/>
</dbReference>
<dbReference type="Proteomes" id="UP000319342">
    <property type="component" value="Chromosome"/>
</dbReference>
<dbReference type="Pfam" id="PF20216">
    <property type="entry name" value="DUF6576"/>
    <property type="match status" value="1"/>
</dbReference>
<feature type="domain" description="DUF6576" evidence="7">
    <location>
        <begin position="233"/>
        <end position="266"/>
    </location>
</feature>
<feature type="transmembrane region" description="Helical" evidence="5">
    <location>
        <begin position="67"/>
        <end position="91"/>
    </location>
</feature>
<comment type="subcellular location">
    <subcellularLocation>
        <location evidence="1">Membrane</location>
        <topology evidence="1">Multi-pass membrane protein</topology>
    </subcellularLocation>
</comment>
<evidence type="ECO:0000313" key="9">
    <source>
        <dbReference type="Proteomes" id="UP000319342"/>
    </source>
</evidence>
<reference evidence="8 9" key="1">
    <citation type="submission" date="2019-02" db="EMBL/GenBank/DDBJ databases">
        <title>Deep-cultivation of Planctomycetes and their phenomic and genomic characterization uncovers novel biology.</title>
        <authorList>
            <person name="Wiegand S."/>
            <person name="Jogler M."/>
            <person name="Boedeker C."/>
            <person name="Pinto D."/>
            <person name="Vollmers J."/>
            <person name="Rivas-Marin E."/>
            <person name="Kohn T."/>
            <person name="Peeters S.H."/>
            <person name="Heuer A."/>
            <person name="Rast P."/>
            <person name="Oberbeckmann S."/>
            <person name="Bunk B."/>
            <person name="Jeske O."/>
            <person name="Meyerdierks A."/>
            <person name="Storesund J.E."/>
            <person name="Kallscheuer N."/>
            <person name="Luecker S."/>
            <person name="Lage O.M."/>
            <person name="Pohl T."/>
            <person name="Merkel B.J."/>
            <person name="Hornburger P."/>
            <person name="Mueller R.-W."/>
            <person name="Bruemmer F."/>
            <person name="Labrenz M."/>
            <person name="Spormann A.M."/>
            <person name="Op den Camp H."/>
            <person name="Overmann J."/>
            <person name="Amann R."/>
            <person name="Jetten M.S.M."/>
            <person name="Mascher T."/>
            <person name="Medema M.H."/>
            <person name="Devos D.P."/>
            <person name="Kaster A.-K."/>
            <person name="Ovreas L."/>
            <person name="Rohde M."/>
            <person name="Galperin M.Y."/>
            <person name="Jogler C."/>
        </authorList>
    </citation>
    <scope>NUCLEOTIDE SEQUENCE [LARGE SCALE GENOMIC DNA]</scope>
    <source>
        <strain evidence="8 9">Pla163</strain>
    </source>
</reference>
<gene>
    <name evidence="8" type="ORF">Pla163_18680</name>
</gene>